<proteinExistence type="predicted"/>
<dbReference type="GO" id="GO:0043709">
    <property type="term" value="P:cell adhesion involved in single-species biofilm formation"/>
    <property type="evidence" value="ECO:0007669"/>
    <property type="project" value="TreeGrafter"/>
</dbReference>
<dbReference type="SUPFAM" id="SSF49401">
    <property type="entry name" value="Bacterial adhesins"/>
    <property type="match status" value="1"/>
</dbReference>
<dbReference type="AlphaFoldDB" id="D4DZU8"/>
<dbReference type="Pfam" id="PF00419">
    <property type="entry name" value="Fimbrial"/>
    <property type="match status" value="1"/>
</dbReference>
<dbReference type="PANTHER" id="PTHR33420:SF26">
    <property type="entry name" value="FIMBRIAL SUBUNIT"/>
    <property type="match status" value="1"/>
</dbReference>
<dbReference type="InterPro" id="IPR036937">
    <property type="entry name" value="Adhesion_dom_fimbrial_sf"/>
</dbReference>
<dbReference type="Gene3D" id="2.60.40.1090">
    <property type="entry name" value="Fimbrial-type adhesion domain"/>
    <property type="match status" value="1"/>
</dbReference>
<protein>
    <submittedName>
        <fullName evidence="2">Fimbria A protein</fullName>
    </submittedName>
</protein>
<dbReference type="InterPro" id="IPR050263">
    <property type="entry name" value="Bact_Fimbrial_Adh_Pro"/>
</dbReference>
<dbReference type="STRING" id="667129.HMPREF0758_1448"/>
<keyword evidence="3" id="KW-1185">Reference proteome</keyword>
<feature type="domain" description="Fimbrial-type adhesion" evidence="1">
    <location>
        <begin position="67"/>
        <end position="209"/>
    </location>
</feature>
<dbReference type="Proteomes" id="UP000005723">
    <property type="component" value="Unassembled WGS sequence"/>
</dbReference>
<dbReference type="HOGENOM" id="CLU_088965_3_1_6"/>
<evidence type="ECO:0000259" key="1">
    <source>
        <dbReference type="Pfam" id="PF00419"/>
    </source>
</evidence>
<evidence type="ECO:0000313" key="3">
    <source>
        <dbReference type="Proteomes" id="UP000005723"/>
    </source>
</evidence>
<sequence length="209" mass="21959">MLKINSSLFMRGYALGCHDLYGNTHYFLIRNIGFMKLNKVMMAAVIAFGATSFAHAAVKDQGHGKVNFIGSIIDAPCSIAPESIDQTVDLGQVSNVALKDGGTSNPRPFDIKLEQCDTTTLKSVSVTFTGTESTGNKDLLAIAGTAKGAGIAISYDGKPITLGDATPSQNLNNNNNTLHFAAYLQGEGASSAVVPGDFTAVADFTLAYQ</sequence>
<comment type="caution">
    <text evidence="2">The sequence shown here is derived from an EMBL/GenBank/DDBJ whole genome shotgun (WGS) entry which is preliminary data.</text>
</comment>
<dbReference type="EMBL" id="ADBY01000025">
    <property type="protein sequence ID" value="EFE96854.1"/>
    <property type="molecule type" value="Genomic_DNA"/>
</dbReference>
<name>D4DZU8_SEROD</name>
<dbReference type="InterPro" id="IPR008966">
    <property type="entry name" value="Adhesion_dom_sf"/>
</dbReference>
<gene>
    <name evidence="2" type="primary">smfA</name>
    <name evidence="2" type="ORF">HMPREF0758_1448</name>
</gene>
<dbReference type="InterPro" id="IPR000259">
    <property type="entry name" value="Adhesion_dom_fimbrial"/>
</dbReference>
<reference evidence="2 3" key="1">
    <citation type="submission" date="2010-01" db="EMBL/GenBank/DDBJ databases">
        <authorList>
            <person name="Muzny D."/>
            <person name="Qin X."/>
            <person name="Deng J."/>
            <person name="Jiang H."/>
            <person name="Liu Y."/>
            <person name="Qu J."/>
            <person name="Song X.-Z."/>
            <person name="Zhang L."/>
            <person name="Thornton R."/>
            <person name="Coyle M."/>
            <person name="Francisco L."/>
            <person name="Jackson L."/>
            <person name="Javaid M."/>
            <person name="Korchina V."/>
            <person name="Kovar C."/>
            <person name="Mata R."/>
            <person name="Mathew T."/>
            <person name="Ngo R."/>
            <person name="Nguyen L."/>
            <person name="Nguyen N."/>
            <person name="Okwuonu G."/>
            <person name="Ongeri F."/>
            <person name="Pham C."/>
            <person name="Simmons D."/>
            <person name="Wilczek-Boney K."/>
            <person name="Hale W."/>
            <person name="Jakkamsetti A."/>
            <person name="Pham P."/>
            <person name="Ruth R."/>
            <person name="San Lucas F."/>
            <person name="Warren J."/>
            <person name="Zhang J."/>
            <person name="Zhao Z."/>
            <person name="Zhou C."/>
            <person name="Zhu D."/>
            <person name="Lee S."/>
            <person name="Bess C."/>
            <person name="Blankenburg K."/>
            <person name="Forbes L."/>
            <person name="Fu Q."/>
            <person name="Gubbala S."/>
            <person name="Hirani K."/>
            <person name="Jayaseelan J.C."/>
            <person name="Lara F."/>
            <person name="Munidasa M."/>
            <person name="Palculict T."/>
            <person name="Patil S."/>
            <person name="Pu L.-L."/>
            <person name="Saada N."/>
            <person name="Tang L."/>
            <person name="Weissenberger G."/>
            <person name="Zhu Y."/>
            <person name="Hemphill L."/>
            <person name="Shang Y."/>
            <person name="Youmans B."/>
            <person name="Ayvaz T."/>
            <person name="Ross M."/>
            <person name="Santibanez J."/>
            <person name="Aqrawi P."/>
            <person name="Gross S."/>
            <person name="Joshi V."/>
            <person name="Fowler G."/>
            <person name="Nazareth L."/>
            <person name="Reid J."/>
            <person name="Worley K."/>
            <person name="Petrosino J."/>
            <person name="Highlander S."/>
            <person name="Gibbs R."/>
        </authorList>
    </citation>
    <scope>NUCLEOTIDE SEQUENCE [LARGE SCALE GENOMIC DNA]</scope>
    <source>
        <strain evidence="2 3">DSM 4582</strain>
    </source>
</reference>
<dbReference type="GO" id="GO:0009289">
    <property type="term" value="C:pilus"/>
    <property type="evidence" value="ECO:0007669"/>
    <property type="project" value="InterPro"/>
</dbReference>
<dbReference type="PANTHER" id="PTHR33420">
    <property type="entry name" value="FIMBRIAL SUBUNIT ELFA-RELATED"/>
    <property type="match status" value="1"/>
</dbReference>
<organism evidence="2 3">
    <name type="scientific">Serratia odorifera DSM 4582</name>
    <dbReference type="NCBI Taxonomy" id="667129"/>
    <lineage>
        <taxon>Bacteria</taxon>
        <taxon>Pseudomonadati</taxon>
        <taxon>Pseudomonadota</taxon>
        <taxon>Gammaproteobacteria</taxon>
        <taxon>Enterobacterales</taxon>
        <taxon>Yersiniaceae</taxon>
        <taxon>Serratia</taxon>
    </lineage>
</organism>
<accession>D4DZU8</accession>
<evidence type="ECO:0000313" key="2">
    <source>
        <dbReference type="EMBL" id="EFE96854.1"/>
    </source>
</evidence>